<evidence type="ECO:0000256" key="1">
    <source>
        <dbReference type="SAM" id="MobiDB-lite"/>
    </source>
</evidence>
<feature type="transmembrane region" description="Helical" evidence="2">
    <location>
        <begin position="135"/>
        <end position="155"/>
    </location>
</feature>
<organism evidence="3 4">
    <name type="scientific">Choiromyces venosus 120613-1</name>
    <dbReference type="NCBI Taxonomy" id="1336337"/>
    <lineage>
        <taxon>Eukaryota</taxon>
        <taxon>Fungi</taxon>
        <taxon>Dikarya</taxon>
        <taxon>Ascomycota</taxon>
        <taxon>Pezizomycotina</taxon>
        <taxon>Pezizomycetes</taxon>
        <taxon>Pezizales</taxon>
        <taxon>Tuberaceae</taxon>
        <taxon>Choiromyces</taxon>
    </lineage>
</organism>
<feature type="transmembrane region" description="Helical" evidence="2">
    <location>
        <begin position="528"/>
        <end position="553"/>
    </location>
</feature>
<keyword evidence="2" id="KW-0812">Transmembrane</keyword>
<proteinExistence type="predicted"/>
<keyword evidence="2" id="KW-0472">Membrane</keyword>
<dbReference type="EMBL" id="ML120364">
    <property type="protein sequence ID" value="RPB03044.1"/>
    <property type="molecule type" value="Genomic_DNA"/>
</dbReference>
<dbReference type="AlphaFoldDB" id="A0A3N4JXF1"/>
<name>A0A3N4JXF1_9PEZI</name>
<sequence>MAYFDHPHPGQTAYFSPLASNDPNEGRTAGYSRYSHDHSTLDTSPGPSPAGHRESHEMMFSPGFSPDGLQTKYSSLSMGHQTLLGKNYFASSQRWKLMAKITARFILSFAACAGTIAVFKIYQDEKVLSKVEKRVFNALYIGISLILSMNIISSFKAMACVMRWKILASGKFRLREVDLILSLSSFQSVWELMRISTGRPLLCLACFAWILLGIAAQIGVALLGLSYNMENDGVVQLTDGSVNITDMTSFFPADHTDRNVKPDLSVQQTTAHLYGDMATYLPYGTPGTRDYVDYAYLDELPTDNSTQWKYYFRESYYVDKPGSGGLPTTKTNRSVTVTAHCEYHPIVGGQYARDNDKIVTISMGHKNVTIDWMQDWGAAATTYVNPGEYGNSTKTCGPRCNRIYIFQWVDETWDPPSDIGSFFNCITTISQVENANPLQPFHSMPDSTAEIAAAAIGLDGYIDPGERQFVRYTSASTWGTRLDNLTFTAEWVVGKYAAGVIAAYDAYGLNVEAMGVQSRPGVILSVNWLYVSLTLGAILGTQLVCGIFVVFAANSVYCKDDSYLSTARLLRPLVERLGNSGSTSTGLEIAQTFTRSVRYGVRSDFSTGQPVHHVDIGEDLEKVVKFPEGHYN</sequence>
<feature type="transmembrane region" description="Helical" evidence="2">
    <location>
        <begin position="201"/>
        <end position="227"/>
    </location>
</feature>
<feature type="region of interest" description="Disordered" evidence="1">
    <location>
        <begin position="1"/>
        <end position="57"/>
    </location>
</feature>
<evidence type="ECO:0000313" key="4">
    <source>
        <dbReference type="Proteomes" id="UP000276215"/>
    </source>
</evidence>
<accession>A0A3N4JXF1</accession>
<evidence type="ECO:0000313" key="3">
    <source>
        <dbReference type="EMBL" id="RPB03044.1"/>
    </source>
</evidence>
<evidence type="ECO:0000256" key="2">
    <source>
        <dbReference type="SAM" id="Phobius"/>
    </source>
</evidence>
<protein>
    <submittedName>
        <fullName evidence="3">Uncharacterized protein</fullName>
    </submittedName>
</protein>
<dbReference type="Proteomes" id="UP000276215">
    <property type="component" value="Unassembled WGS sequence"/>
</dbReference>
<reference evidence="3 4" key="1">
    <citation type="journal article" date="2018" name="Nat. Ecol. Evol.">
        <title>Pezizomycetes genomes reveal the molecular basis of ectomycorrhizal truffle lifestyle.</title>
        <authorList>
            <person name="Murat C."/>
            <person name="Payen T."/>
            <person name="Noel B."/>
            <person name="Kuo A."/>
            <person name="Morin E."/>
            <person name="Chen J."/>
            <person name="Kohler A."/>
            <person name="Krizsan K."/>
            <person name="Balestrini R."/>
            <person name="Da Silva C."/>
            <person name="Montanini B."/>
            <person name="Hainaut M."/>
            <person name="Levati E."/>
            <person name="Barry K.W."/>
            <person name="Belfiori B."/>
            <person name="Cichocki N."/>
            <person name="Clum A."/>
            <person name="Dockter R.B."/>
            <person name="Fauchery L."/>
            <person name="Guy J."/>
            <person name="Iotti M."/>
            <person name="Le Tacon F."/>
            <person name="Lindquist E.A."/>
            <person name="Lipzen A."/>
            <person name="Malagnac F."/>
            <person name="Mello A."/>
            <person name="Molinier V."/>
            <person name="Miyauchi S."/>
            <person name="Poulain J."/>
            <person name="Riccioni C."/>
            <person name="Rubini A."/>
            <person name="Sitrit Y."/>
            <person name="Splivallo R."/>
            <person name="Traeger S."/>
            <person name="Wang M."/>
            <person name="Zifcakova L."/>
            <person name="Wipf D."/>
            <person name="Zambonelli A."/>
            <person name="Paolocci F."/>
            <person name="Nowrousian M."/>
            <person name="Ottonello S."/>
            <person name="Baldrian P."/>
            <person name="Spatafora J.W."/>
            <person name="Henrissat B."/>
            <person name="Nagy L.G."/>
            <person name="Aury J.M."/>
            <person name="Wincker P."/>
            <person name="Grigoriev I.V."/>
            <person name="Bonfante P."/>
            <person name="Martin F.M."/>
        </authorList>
    </citation>
    <scope>NUCLEOTIDE SEQUENCE [LARGE SCALE GENOMIC DNA]</scope>
    <source>
        <strain evidence="3 4">120613-1</strain>
    </source>
</reference>
<gene>
    <name evidence="3" type="ORF">L873DRAFT_1826409</name>
</gene>
<dbReference type="OrthoDB" id="3596604at2759"/>
<keyword evidence="4" id="KW-1185">Reference proteome</keyword>
<feature type="transmembrane region" description="Helical" evidence="2">
    <location>
        <begin position="101"/>
        <end position="123"/>
    </location>
</feature>
<keyword evidence="2" id="KW-1133">Transmembrane helix</keyword>